<dbReference type="Pfam" id="PF07534">
    <property type="entry name" value="TLD"/>
    <property type="match status" value="1"/>
</dbReference>
<dbReference type="Pfam" id="PF00651">
    <property type="entry name" value="BTB"/>
    <property type="match status" value="1"/>
</dbReference>
<dbReference type="OrthoDB" id="2372300at2759"/>
<evidence type="ECO:0000313" key="4">
    <source>
        <dbReference type="Proteomes" id="UP000266673"/>
    </source>
</evidence>
<accession>A0A397VMD1</accession>
<dbReference type="AlphaFoldDB" id="A0A397VMD1"/>
<dbReference type="InterPro" id="IPR051481">
    <property type="entry name" value="BTB-POZ/Galectin-3-binding"/>
</dbReference>
<feature type="domain" description="TLDc" evidence="2">
    <location>
        <begin position="293"/>
        <end position="472"/>
    </location>
</feature>
<protein>
    <submittedName>
        <fullName evidence="3">BTB/POZ domain-containing protein</fullName>
    </submittedName>
</protein>
<dbReference type="PANTHER" id="PTHR24410:SF23">
    <property type="entry name" value="BTB DOMAIN-CONTAINING PROTEIN-RELATED"/>
    <property type="match status" value="1"/>
</dbReference>
<dbReference type="Gene3D" id="1.25.40.420">
    <property type="match status" value="1"/>
</dbReference>
<dbReference type="InterPro" id="IPR011705">
    <property type="entry name" value="BACK"/>
</dbReference>
<dbReference type="InterPro" id="IPR006571">
    <property type="entry name" value="TLDc_dom"/>
</dbReference>
<dbReference type="Pfam" id="PF07707">
    <property type="entry name" value="BACK"/>
    <property type="match status" value="1"/>
</dbReference>
<organism evidence="3 4">
    <name type="scientific">Gigaspora rosea</name>
    <dbReference type="NCBI Taxonomy" id="44941"/>
    <lineage>
        <taxon>Eukaryota</taxon>
        <taxon>Fungi</taxon>
        <taxon>Fungi incertae sedis</taxon>
        <taxon>Mucoromycota</taxon>
        <taxon>Glomeromycotina</taxon>
        <taxon>Glomeromycetes</taxon>
        <taxon>Diversisporales</taxon>
        <taxon>Gigasporaceae</taxon>
        <taxon>Gigaspora</taxon>
    </lineage>
</organism>
<dbReference type="InterPro" id="IPR000210">
    <property type="entry name" value="BTB/POZ_dom"/>
</dbReference>
<keyword evidence="4" id="KW-1185">Reference proteome</keyword>
<dbReference type="EMBL" id="QKWP01000423">
    <property type="protein sequence ID" value="RIB20336.1"/>
    <property type="molecule type" value="Genomic_DNA"/>
</dbReference>
<dbReference type="SMART" id="SM00225">
    <property type="entry name" value="BTB"/>
    <property type="match status" value="1"/>
</dbReference>
<sequence length="475" mass="55167">MSIQLYQTLGEDLLASFNEKRYTDITITTEQGTPNARTFPSHRYILYSRSQYFRELLSDGNDIENIELPDISGEIFEELLSYFYSGKVNLGHRSGSEVLDLLLGAEKLALDLVNSIQSFIIEQHGNWLNEHFAHIYHVSNKYETFEQLRAFCSHTVNNSPEVVFLASDFTSLPEKLLREILVRDDIKIDEVELWNYLLKWGLDKNPSLKSDPSLWSPDDVESLAKTLQDCLPLVRFFQFSAKNYRNHLLPYKKLLKVSQAKVYVDLKNYFYMDNVRPTCKILGPRRGPNIDSIILTAKHTAYIASWIDKKDKDSLHFKPYDINENPYEFRLLFRGKRDGFLAINFHNKCDDIKNTVSVMKIKGSDEILGGYNPIEWKRVDCVWGKTSDSFIFSFPSNDFQDAILSRVNIVSKAVSWELEYGPSFGNDLIMIGPNLQKRCLCNVSNLPQVYERKLRNSSNEFEIVDYEVYQIRRKV</sequence>
<evidence type="ECO:0000313" key="3">
    <source>
        <dbReference type="EMBL" id="RIB20336.1"/>
    </source>
</evidence>
<dbReference type="SUPFAM" id="SSF54695">
    <property type="entry name" value="POZ domain"/>
    <property type="match status" value="1"/>
</dbReference>
<name>A0A397VMD1_9GLOM</name>
<evidence type="ECO:0000259" key="2">
    <source>
        <dbReference type="PROSITE" id="PS51886"/>
    </source>
</evidence>
<dbReference type="PROSITE" id="PS50097">
    <property type="entry name" value="BTB"/>
    <property type="match status" value="1"/>
</dbReference>
<proteinExistence type="predicted"/>
<dbReference type="CDD" id="cd18186">
    <property type="entry name" value="BTB_POZ_ZBTB_KLHL-like"/>
    <property type="match status" value="1"/>
</dbReference>
<dbReference type="InterPro" id="IPR011333">
    <property type="entry name" value="SKP1/BTB/POZ_sf"/>
</dbReference>
<reference evidence="3 4" key="1">
    <citation type="submission" date="2018-06" db="EMBL/GenBank/DDBJ databases">
        <title>Comparative genomics reveals the genomic features of Rhizophagus irregularis, R. cerebriforme, R. diaphanum and Gigaspora rosea, and their symbiotic lifestyle signature.</title>
        <authorList>
            <person name="Morin E."/>
            <person name="San Clemente H."/>
            <person name="Chen E.C.H."/>
            <person name="De La Providencia I."/>
            <person name="Hainaut M."/>
            <person name="Kuo A."/>
            <person name="Kohler A."/>
            <person name="Murat C."/>
            <person name="Tang N."/>
            <person name="Roy S."/>
            <person name="Loubradou J."/>
            <person name="Henrissat B."/>
            <person name="Grigoriev I.V."/>
            <person name="Corradi N."/>
            <person name="Roux C."/>
            <person name="Martin F.M."/>
        </authorList>
    </citation>
    <scope>NUCLEOTIDE SEQUENCE [LARGE SCALE GENOMIC DNA]</scope>
    <source>
        <strain evidence="3 4">DAOM 194757</strain>
    </source>
</reference>
<dbReference type="Gene3D" id="3.30.710.10">
    <property type="entry name" value="Potassium Channel Kv1.1, Chain A"/>
    <property type="match status" value="1"/>
</dbReference>
<dbReference type="PROSITE" id="PS51886">
    <property type="entry name" value="TLDC"/>
    <property type="match status" value="1"/>
</dbReference>
<comment type="caution">
    <text evidence="3">The sequence shown here is derived from an EMBL/GenBank/DDBJ whole genome shotgun (WGS) entry which is preliminary data.</text>
</comment>
<evidence type="ECO:0000259" key="1">
    <source>
        <dbReference type="PROSITE" id="PS50097"/>
    </source>
</evidence>
<dbReference type="Proteomes" id="UP000266673">
    <property type="component" value="Unassembled WGS sequence"/>
</dbReference>
<gene>
    <name evidence="3" type="ORF">C2G38_2081072</name>
</gene>
<feature type="domain" description="BTB" evidence="1">
    <location>
        <begin position="23"/>
        <end position="92"/>
    </location>
</feature>
<dbReference type="PANTHER" id="PTHR24410">
    <property type="entry name" value="HL07962P-RELATED"/>
    <property type="match status" value="1"/>
</dbReference>